<proteinExistence type="predicted"/>
<gene>
    <name evidence="2" type="ORF">FKW44_021731</name>
</gene>
<accession>A0A7T8GRS0</accession>
<name>A0A7T8GRS0_CALRO</name>
<keyword evidence="3" id="KW-1185">Reference proteome</keyword>
<keyword evidence="1" id="KW-1133">Transmembrane helix</keyword>
<evidence type="ECO:0000313" key="3">
    <source>
        <dbReference type="Proteomes" id="UP000595437"/>
    </source>
</evidence>
<evidence type="ECO:0000256" key="1">
    <source>
        <dbReference type="SAM" id="Phobius"/>
    </source>
</evidence>
<dbReference type="AlphaFoldDB" id="A0A7T8GRS0"/>
<evidence type="ECO:0000313" key="2">
    <source>
        <dbReference type="EMBL" id="QQP36584.1"/>
    </source>
</evidence>
<dbReference type="EMBL" id="CP045905">
    <property type="protein sequence ID" value="QQP36584.1"/>
    <property type="molecule type" value="Genomic_DNA"/>
</dbReference>
<keyword evidence="1" id="KW-0472">Membrane</keyword>
<organism evidence="2 3">
    <name type="scientific">Caligus rogercresseyi</name>
    <name type="common">Sea louse</name>
    <dbReference type="NCBI Taxonomy" id="217165"/>
    <lineage>
        <taxon>Eukaryota</taxon>
        <taxon>Metazoa</taxon>
        <taxon>Ecdysozoa</taxon>
        <taxon>Arthropoda</taxon>
        <taxon>Crustacea</taxon>
        <taxon>Multicrustacea</taxon>
        <taxon>Hexanauplia</taxon>
        <taxon>Copepoda</taxon>
        <taxon>Siphonostomatoida</taxon>
        <taxon>Caligidae</taxon>
        <taxon>Caligus</taxon>
    </lineage>
</organism>
<protein>
    <submittedName>
        <fullName evidence="2">Uncharacterized protein</fullName>
    </submittedName>
</protein>
<reference evidence="3" key="1">
    <citation type="submission" date="2021-01" db="EMBL/GenBank/DDBJ databases">
        <title>Caligus Genome Assembly.</title>
        <authorList>
            <person name="Gallardo-Escarate C."/>
        </authorList>
    </citation>
    <scope>NUCLEOTIDE SEQUENCE [LARGE SCALE GENOMIC DNA]</scope>
</reference>
<dbReference type="Proteomes" id="UP000595437">
    <property type="component" value="Chromosome 16"/>
</dbReference>
<feature type="transmembrane region" description="Helical" evidence="1">
    <location>
        <begin position="12"/>
        <end position="31"/>
    </location>
</feature>
<keyword evidence="1" id="KW-0812">Transmembrane</keyword>
<sequence>MLQENPCNQKYHQILSLFLLSMYLLYGRLPLVEMGAVISTRVTAPANETSLAETVINATLTTLASPLLIPRAVNPVTVTWEAPTTTTVTFKRDSVDAGRIYPEESAIKWMMDTLRGP</sequence>